<evidence type="ECO:0000313" key="2">
    <source>
        <dbReference type="EMBL" id="CAB9504202.1"/>
    </source>
</evidence>
<dbReference type="EMBL" id="CAICTM010000188">
    <property type="protein sequence ID" value="CAB9504202.1"/>
    <property type="molecule type" value="Genomic_DNA"/>
</dbReference>
<dbReference type="AlphaFoldDB" id="A0A9N8DK74"/>
<feature type="signal peptide" evidence="1">
    <location>
        <begin position="1"/>
        <end position="25"/>
    </location>
</feature>
<dbReference type="OrthoDB" id="45759at2759"/>
<sequence>MRQCRRKAKLVVALLLWSVVGQGAAFVTTPRVSKTIARPGDTLHFDLWKPSGLSSRRPSHLHETFSREEHSCGGATICRQLSFEISKQLPPRKKKRRQPEPLLQRLSFQYDCDILQLQQQQQQQQSHVPTEKQIGVILIHPIGVGIGKWFYNRLLESLDTIYHQQSKSNQTNTNLIVAAPDLLASGTAANPMMYAKDADCIPLTDVSDMPFLRVNDWAAQIGRLMANLERDYAIDEWCLVANGGCSPIALQVAQQSVQYQRDKLFQQQQQPQSTSSFESHFFQRPDEDITKQAKLDKIQKSYKTLCGLTGKLFWWYALRNDGAFIQTFSERNLVADAANLGDAWTRNCVATARMNQGTSRFSTFAFLAGSLQADGCRDSLLTLRNSGVLVDLIRGRDGRRNRAKSWFWQRKKSKTKSTIQRETLQQVLQRNGNRGNVIEVGGRISLAHEDGPGYAKALLEFLARPAVVETTR</sequence>
<evidence type="ECO:0000313" key="3">
    <source>
        <dbReference type="Proteomes" id="UP001153069"/>
    </source>
</evidence>
<gene>
    <name evidence="2" type="ORF">SEMRO_189_G081500.1</name>
</gene>
<dbReference type="Proteomes" id="UP001153069">
    <property type="component" value="Unassembled WGS sequence"/>
</dbReference>
<accession>A0A9N8DK74</accession>
<proteinExistence type="predicted"/>
<keyword evidence="3" id="KW-1185">Reference proteome</keyword>
<feature type="chain" id="PRO_5040319346" evidence="1">
    <location>
        <begin position="26"/>
        <end position="472"/>
    </location>
</feature>
<reference evidence="2" key="1">
    <citation type="submission" date="2020-06" db="EMBL/GenBank/DDBJ databases">
        <authorList>
            <consortium name="Plant Systems Biology data submission"/>
        </authorList>
    </citation>
    <scope>NUCLEOTIDE SEQUENCE</scope>
    <source>
        <strain evidence="2">D6</strain>
    </source>
</reference>
<evidence type="ECO:0000256" key="1">
    <source>
        <dbReference type="SAM" id="SignalP"/>
    </source>
</evidence>
<protein>
    <submittedName>
        <fullName evidence="2">Uncharacterized protein</fullName>
    </submittedName>
</protein>
<keyword evidence="1" id="KW-0732">Signal</keyword>
<comment type="caution">
    <text evidence="2">The sequence shown here is derived from an EMBL/GenBank/DDBJ whole genome shotgun (WGS) entry which is preliminary data.</text>
</comment>
<name>A0A9N8DK74_9STRA</name>
<organism evidence="2 3">
    <name type="scientific">Seminavis robusta</name>
    <dbReference type="NCBI Taxonomy" id="568900"/>
    <lineage>
        <taxon>Eukaryota</taxon>
        <taxon>Sar</taxon>
        <taxon>Stramenopiles</taxon>
        <taxon>Ochrophyta</taxon>
        <taxon>Bacillariophyta</taxon>
        <taxon>Bacillariophyceae</taxon>
        <taxon>Bacillariophycidae</taxon>
        <taxon>Naviculales</taxon>
        <taxon>Naviculaceae</taxon>
        <taxon>Seminavis</taxon>
    </lineage>
</organism>